<evidence type="ECO:0000313" key="1">
    <source>
        <dbReference type="EMBL" id="GGB29582.1"/>
    </source>
</evidence>
<dbReference type="Proteomes" id="UP000621454">
    <property type="component" value="Unassembled WGS sequence"/>
</dbReference>
<dbReference type="RefSeq" id="WP_188586184.1">
    <property type="nucleotide sequence ID" value="NZ_BMGC01000009.1"/>
</dbReference>
<accession>A0A916T4U1</accession>
<dbReference type="AlphaFoldDB" id="A0A916T4U1"/>
<dbReference type="Gene3D" id="3.30.530.20">
    <property type="match status" value="1"/>
</dbReference>
<protein>
    <recommendedName>
        <fullName evidence="3">Polyketide cyclase / dehydrase and lipid transport</fullName>
    </recommendedName>
</protein>
<sequence length="132" mass="13914">MPKVTQQVDVTMSADDAFAAVSDLAGYGDWLTLHGGWRTDPLPTPDDFAAGLRVDSVIVIKDVRMPIAWKVDSYDPPKRVRLKGSGKGVKVSLDLSVTPTDSGSQIVFAVDLGGIALFGPVGKVVAFGVGEN</sequence>
<proteinExistence type="predicted"/>
<keyword evidence="2" id="KW-1185">Reference proteome</keyword>
<dbReference type="SUPFAM" id="SSF55961">
    <property type="entry name" value="Bet v1-like"/>
    <property type="match status" value="1"/>
</dbReference>
<reference evidence="1" key="2">
    <citation type="submission" date="2020-09" db="EMBL/GenBank/DDBJ databases">
        <authorList>
            <person name="Sun Q."/>
            <person name="Zhou Y."/>
        </authorList>
    </citation>
    <scope>NUCLEOTIDE SEQUENCE</scope>
    <source>
        <strain evidence="1">CGMCC 1.12827</strain>
    </source>
</reference>
<dbReference type="InterPro" id="IPR023393">
    <property type="entry name" value="START-like_dom_sf"/>
</dbReference>
<reference evidence="1" key="1">
    <citation type="journal article" date="2014" name="Int. J. Syst. Evol. Microbiol.">
        <title>Complete genome sequence of Corynebacterium casei LMG S-19264T (=DSM 44701T), isolated from a smear-ripened cheese.</title>
        <authorList>
            <consortium name="US DOE Joint Genome Institute (JGI-PGF)"/>
            <person name="Walter F."/>
            <person name="Albersmeier A."/>
            <person name="Kalinowski J."/>
            <person name="Ruckert C."/>
        </authorList>
    </citation>
    <scope>NUCLEOTIDE SEQUENCE</scope>
    <source>
        <strain evidence="1">CGMCC 1.12827</strain>
    </source>
</reference>
<evidence type="ECO:0000313" key="2">
    <source>
        <dbReference type="Proteomes" id="UP000621454"/>
    </source>
</evidence>
<dbReference type="InterPro" id="IPR019587">
    <property type="entry name" value="Polyketide_cyclase/dehydratase"/>
</dbReference>
<dbReference type="EMBL" id="BMGC01000009">
    <property type="protein sequence ID" value="GGB29582.1"/>
    <property type="molecule type" value="Genomic_DNA"/>
</dbReference>
<dbReference type="Pfam" id="PF10604">
    <property type="entry name" value="Polyketide_cyc2"/>
    <property type="match status" value="1"/>
</dbReference>
<name>A0A916T4U1_9ACTN</name>
<evidence type="ECO:0008006" key="3">
    <source>
        <dbReference type="Google" id="ProtNLM"/>
    </source>
</evidence>
<gene>
    <name evidence="1" type="ORF">GCM10011489_17150</name>
</gene>
<comment type="caution">
    <text evidence="1">The sequence shown here is derived from an EMBL/GenBank/DDBJ whole genome shotgun (WGS) entry which is preliminary data.</text>
</comment>
<organism evidence="1 2">
    <name type="scientific">Gordonia jinhuaensis</name>
    <dbReference type="NCBI Taxonomy" id="1517702"/>
    <lineage>
        <taxon>Bacteria</taxon>
        <taxon>Bacillati</taxon>
        <taxon>Actinomycetota</taxon>
        <taxon>Actinomycetes</taxon>
        <taxon>Mycobacteriales</taxon>
        <taxon>Gordoniaceae</taxon>
        <taxon>Gordonia</taxon>
    </lineage>
</organism>